<dbReference type="InterPro" id="IPR045584">
    <property type="entry name" value="Pilin-like"/>
</dbReference>
<dbReference type="Gene3D" id="3.30.700.10">
    <property type="entry name" value="Glycoprotein, Type 4 Pilin"/>
    <property type="match status" value="1"/>
</dbReference>
<accession>A0A7U9TGK5</accession>
<protein>
    <recommendedName>
        <fullName evidence="3">Prepilin-type N-terminal cleavage/methylation domain-containing protein</fullName>
    </recommendedName>
</protein>
<sequence length="241" mass="27646">MRSKKAVTLIELLAVTVILGIIALVSIVLIGNLLENTRLKADQRTIESVNYAIRNYDVDHPDDPLSESDLSVDEMLSFLVDEQYLSQQPILQSKNSEFIWDTDLKVFKIFINDVALPLSPYGDTFEEIAPEIIDDIKENFLTTGSYGRTWGDYRYTDIGLDPEDWDTFVLHILYKPSGSALRLDIEPGYQFVFETISGSTVVIRSTFNWSIIYNDLDEKWYYHSIDPDKEIDIDTLIVELT</sequence>
<evidence type="ECO:0008006" key="3">
    <source>
        <dbReference type="Google" id="ProtNLM"/>
    </source>
</evidence>
<name>A0A7U9TGK5_9MOLU</name>
<keyword evidence="2" id="KW-1185">Reference proteome</keyword>
<reference evidence="1" key="1">
    <citation type="submission" date="2021-01" db="EMBL/GenBank/DDBJ databases">
        <title>Draft genome sequence of Acholeplasmataceae bacterium strain Mahy22.</title>
        <authorList>
            <person name="Watanabe M."/>
            <person name="Kojima H."/>
            <person name="Fukui M."/>
        </authorList>
    </citation>
    <scope>NUCLEOTIDE SEQUENCE</scope>
    <source>
        <strain evidence="1">Mahy22</strain>
    </source>
</reference>
<dbReference type="Proteomes" id="UP000620133">
    <property type="component" value="Chromosome"/>
</dbReference>
<dbReference type="EMBL" id="AP024412">
    <property type="protein sequence ID" value="BCR35748.1"/>
    <property type="molecule type" value="Genomic_DNA"/>
</dbReference>
<gene>
    <name evidence="1" type="ORF">MPAN_006410</name>
</gene>
<evidence type="ECO:0000313" key="2">
    <source>
        <dbReference type="Proteomes" id="UP000620133"/>
    </source>
</evidence>
<dbReference type="AlphaFoldDB" id="A0A7U9TGK5"/>
<dbReference type="SUPFAM" id="SSF54523">
    <property type="entry name" value="Pili subunits"/>
    <property type="match status" value="1"/>
</dbReference>
<proteinExistence type="predicted"/>
<dbReference type="KEGG" id="manr:MPAN_006410"/>
<dbReference type="InterPro" id="IPR012902">
    <property type="entry name" value="N_methyl_site"/>
</dbReference>
<dbReference type="RefSeq" id="WP_176238585.1">
    <property type="nucleotide sequence ID" value="NZ_AP024412.1"/>
</dbReference>
<evidence type="ECO:0000313" key="1">
    <source>
        <dbReference type="EMBL" id="BCR35748.1"/>
    </source>
</evidence>
<organism evidence="1 2">
    <name type="scientific">Mariniplasma anaerobium</name>
    <dbReference type="NCBI Taxonomy" id="2735436"/>
    <lineage>
        <taxon>Bacteria</taxon>
        <taxon>Bacillati</taxon>
        <taxon>Mycoplasmatota</taxon>
        <taxon>Mollicutes</taxon>
        <taxon>Acholeplasmatales</taxon>
        <taxon>Acholeplasmataceae</taxon>
        <taxon>Mariniplasma</taxon>
    </lineage>
</organism>
<dbReference type="NCBIfam" id="TIGR02532">
    <property type="entry name" value="IV_pilin_GFxxxE"/>
    <property type="match status" value="1"/>
</dbReference>